<feature type="domain" description="CzcB-like C-terminal circularly permuted SH3-like" evidence="2">
    <location>
        <begin position="209"/>
        <end position="255"/>
    </location>
</feature>
<dbReference type="Gene3D" id="2.40.50.100">
    <property type="match status" value="1"/>
</dbReference>
<dbReference type="InterPro" id="IPR058649">
    <property type="entry name" value="CzcB_C"/>
</dbReference>
<dbReference type="PANTHER" id="PTHR30469">
    <property type="entry name" value="MULTIDRUG RESISTANCE PROTEIN MDTA"/>
    <property type="match status" value="1"/>
</dbReference>
<dbReference type="GO" id="GO:0015562">
    <property type="term" value="F:efflux transmembrane transporter activity"/>
    <property type="evidence" value="ECO:0007669"/>
    <property type="project" value="TreeGrafter"/>
</dbReference>
<dbReference type="Gene3D" id="2.40.30.170">
    <property type="match status" value="1"/>
</dbReference>
<sequence length="271" mass="28926">ASRSRAREVCVIADVAQREANRLTQIEAQGLASVEAAEKAVGDAESRAAACAAARDVTTVSEAQIAIAEAALERTRLTAPFSGVIAEINGELGEFVTPSPVGIPMPPTVDLIDATCLYISAPIDEVDAPLVKEGLPATISLDAFPDRKFAGHVRRVAPYVLDLEKQARTVEIEAEINDTNNDDLLPGYSADVEVLLASREDVLRIPTSVITEGNKVFIFQKETGQLTLREVETGLSNWEFTEVTAGLREGEQVVSSTDREGIGDGVAVQPE</sequence>
<dbReference type="AlphaFoldDB" id="A0A381Y643"/>
<dbReference type="PANTHER" id="PTHR30469:SF15">
    <property type="entry name" value="HLYD FAMILY OF SECRETION PROTEINS"/>
    <property type="match status" value="1"/>
</dbReference>
<evidence type="ECO:0000259" key="2">
    <source>
        <dbReference type="Pfam" id="PF25975"/>
    </source>
</evidence>
<accession>A0A381Y643</accession>
<feature type="domain" description="CusB-like beta-barrel" evidence="1">
    <location>
        <begin position="119"/>
        <end position="194"/>
    </location>
</feature>
<dbReference type="SUPFAM" id="SSF111369">
    <property type="entry name" value="HlyD-like secretion proteins"/>
    <property type="match status" value="1"/>
</dbReference>
<dbReference type="Gene3D" id="2.40.420.20">
    <property type="match status" value="1"/>
</dbReference>
<dbReference type="Pfam" id="PF25954">
    <property type="entry name" value="Beta-barrel_RND_2"/>
    <property type="match status" value="1"/>
</dbReference>
<evidence type="ECO:0000313" key="3">
    <source>
        <dbReference type="EMBL" id="SVA72455.1"/>
    </source>
</evidence>
<dbReference type="InterPro" id="IPR006143">
    <property type="entry name" value="RND_pump_MFP"/>
</dbReference>
<dbReference type="GO" id="GO:1990281">
    <property type="term" value="C:efflux pump complex"/>
    <property type="evidence" value="ECO:0007669"/>
    <property type="project" value="TreeGrafter"/>
</dbReference>
<dbReference type="Pfam" id="PF25975">
    <property type="entry name" value="CzcB_C"/>
    <property type="match status" value="1"/>
</dbReference>
<organism evidence="3">
    <name type="scientific">marine metagenome</name>
    <dbReference type="NCBI Taxonomy" id="408172"/>
    <lineage>
        <taxon>unclassified sequences</taxon>
        <taxon>metagenomes</taxon>
        <taxon>ecological metagenomes</taxon>
    </lineage>
</organism>
<name>A0A381Y643_9ZZZZ</name>
<feature type="non-terminal residue" evidence="3">
    <location>
        <position position="1"/>
    </location>
</feature>
<dbReference type="EMBL" id="UINC01017467">
    <property type="protein sequence ID" value="SVA72455.1"/>
    <property type="molecule type" value="Genomic_DNA"/>
</dbReference>
<dbReference type="InterPro" id="IPR058792">
    <property type="entry name" value="Beta-barrel_RND_2"/>
</dbReference>
<dbReference type="NCBIfam" id="TIGR01730">
    <property type="entry name" value="RND_mfp"/>
    <property type="match status" value="1"/>
</dbReference>
<protein>
    <submittedName>
        <fullName evidence="3">Uncharacterized protein</fullName>
    </submittedName>
</protein>
<proteinExistence type="predicted"/>
<reference evidence="3" key="1">
    <citation type="submission" date="2018-05" db="EMBL/GenBank/DDBJ databases">
        <authorList>
            <person name="Lanie J.A."/>
            <person name="Ng W.-L."/>
            <person name="Kazmierczak K.M."/>
            <person name="Andrzejewski T.M."/>
            <person name="Davidsen T.M."/>
            <person name="Wayne K.J."/>
            <person name="Tettelin H."/>
            <person name="Glass J.I."/>
            <person name="Rusch D."/>
            <person name="Podicherti R."/>
            <person name="Tsui H.-C.T."/>
            <person name="Winkler M.E."/>
        </authorList>
    </citation>
    <scope>NUCLEOTIDE SEQUENCE</scope>
</reference>
<evidence type="ECO:0000259" key="1">
    <source>
        <dbReference type="Pfam" id="PF25954"/>
    </source>
</evidence>
<gene>
    <name evidence="3" type="ORF">METZ01_LOCUS125309</name>
</gene>